<reference evidence="1 2" key="1">
    <citation type="submission" date="2018-08" db="EMBL/GenBank/DDBJ databases">
        <title>A genome reference for cultivated species of the human gut microbiota.</title>
        <authorList>
            <person name="Zou Y."/>
            <person name="Xue W."/>
            <person name="Luo G."/>
        </authorList>
    </citation>
    <scope>NUCLEOTIDE SEQUENCE [LARGE SCALE GENOMIC DNA]</scope>
    <source>
        <strain evidence="1 2">AF48-16</strain>
    </source>
</reference>
<comment type="caution">
    <text evidence="1">The sequence shown here is derived from an EMBL/GenBank/DDBJ whole genome shotgun (WGS) entry which is preliminary data.</text>
</comment>
<organism evidence="1 2">
    <name type="scientific">Enterococcus casseliflavus</name>
    <name type="common">Enterococcus flavescens</name>
    <dbReference type="NCBI Taxonomy" id="37734"/>
    <lineage>
        <taxon>Bacteria</taxon>
        <taxon>Bacillati</taxon>
        <taxon>Bacillota</taxon>
        <taxon>Bacilli</taxon>
        <taxon>Lactobacillales</taxon>
        <taxon>Enterococcaceae</taxon>
        <taxon>Enterococcus</taxon>
    </lineage>
</organism>
<name>A0A415ENQ3_ENTCA</name>
<proteinExistence type="predicted"/>
<gene>
    <name evidence="1" type="ORF">DW084_16485</name>
</gene>
<sequence length="72" mass="8679">MPKRKISMNAAERERYDDHQTIRVIRGNIRKFQKDGKVVPSFLFDQLKELRYKLKFPGVYRRALSQGKEPWL</sequence>
<evidence type="ECO:0000313" key="1">
    <source>
        <dbReference type="EMBL" id="RHK04295.1"/>
    </source>
</evidence>
<accession>A0A415ENQ3</accession>
<dbReference type="EMBL" id="QRMZ01000029">
    <property type="protein sequence ID" value="RHK04295.1"/>
    <property type="molecule type" value="Genomic_DNA"/>
</dbReference>
<evidence type="ECO:0000313" key="2">
    <source>
        <dbReference type="Proteomes" id="UP000286288"/>
    </source>
</evidence>
<dbReference type="AlphaFoldDB" id="A0A415ENQ3"/>
<dbReference type="Proteomes" id="UP000286288">
    <property type="component" value="Unassembled WGS sequence"/>
</dbReference>
<protein>
    <submittedName>
        <fullName evidence="1">Uncharacterized protein</fullName>
    </submittedName>
</protein>